<dbReference type="Pfam" id="PF25390">
    <property type="entry name" value="WD40_RLD"/>
    <property type="match status" value="1"/>
</dbReference>
<dbReference type="PANTHER" id="PTHR45982">
    <property type="entry name" value="REGULATOR OF CHROMOSOME CONDENSATION"/>
    <property type="match status" value="1"/>
</dbReference>
<dbReference type="AlphaFoldDB" id="A0A4R2JC64"/>
<evidence type="ECO:0000313" key="5">
    <source>
        <dbReference type="Proteomes" id="UP000295680"/>
    </source>
</evidence>
<dbReference type="SUPFAM" id="SSF50985">
    <property type="entry name" value="RCC1/BLIP-II"/>
    <property type="match status" value="2"/>
</dbReference>
<dbReference type="InterPro" id="IPR051553">
    <property type="entry name" value="Ran_GTPase-activating"/>
</dbReference>
<feature type="domain" description="RCC1-like" evidence="3">
    <location>
        <begin position="409"/>
        <end position="757"/>
    </location>
</feature>
<keyword evidence="1" id="KW-0344">Guanine-nucleotide releasing factor</keyword>
<evidence type="ECO:0000259" key="3">
    <source>
        <dbReference type="Pfam" id="PF25390"/>
    </source>
</evidence>
<evidence type="ECO:0000256" key="1">
    <source>
        <dbReference type="ARBA" id="ARBA00022658"/>
    </source>
</evidence>
<reference evidence="4 5" key="1">
    <citation type="submission" date="2019-03" db="EMBL/GenBank/DDBJ databases">
        <title>Genomic Encyclopedia of Type Strains, Phase IV (KMG-IV): sequencing the most valuable type-strain genomes for metagenomic binning, comparative biology and taxonomic classification.</title>
        <authorList>
            <person name="Goeker M."/>
        </authorList>
    </citation>
    <scope>NUCLEOTIDE SEQUENCE [LARGE SCALE GENOMIC DNA]</scope>
    <source>
        <strain evidence="4 5">DSM 45934</strain>
    </source>
</reference>
<accession>A0A4R2JC64</accession>
<dbReference type="Proteomes" id="UP000295680">
    <property type="component" value="Unassembled WGS sequence"/>
</dbReference>
<dbReference type="RefSeq" id="WP_165960831.1">
    <property type="nucleotide sequence ID" value="NZ_SLWS01000009.1"/>
</dbReference>
<proteinExistence type="predicted"/>
<organism evidence="4 5">
    <name type="scientific">Actinocrispum wychmicini</name>
    <dbReference type="NCBI Taxonomy" id="1213861"/>
    <lineage>
        <taxon>Bacteria</taxon>
        <taxon>Bacillati</taxon>
        <taxon>Actinomycetota</taxon>
        <taxon>Actinomycetes</taxon>
        <taxon>Pseudonocardiales</taxon>
        <taxon>Pseudonocardiaceae</taxon>
        <taxon>Actinocrispum</taxon>
    </lineage>
</organism>
<comment type="caution">
    <text evidence="4">The sequence shown here is derived from an EMBL/GenBank/DDBJ whole genome shotgun (WGS) entry which is preliminary data.</text>
</comment>
<protein>
    <submittedName>
        <fullName evidence="4">Alpha-tubulin suppressor-like RCC1 family protein</fullName>
    </submittedName>
</protein>
<evidence type="ECO:0000256" key="2">
    <source>
        <dbReference type="ARBA" id="ARBA00022737"/>
    </source>
</evidence>
<evidence type="ECO:0000313" key="4">
    <source>
        <dbReference type="EMBL" id="TCO54328.1"/>
    </source>
</evidence>
<dbReference type="InterPro" id="IPR000408">
    <property type="entry name" value="Reg_chr_condens"/>
</dbReference>
<dbReference type="GO" id="GO:0005737">
    <property type="term" value="C:cytoplasm"/>
    <property type="evidence" value="ECO:0007669"/>
    <property type="project" value="TreeGrafter"/>
</dbReference>
<dbReference type="GO" id="GO:0005085">
    <property type="term" value="F:guanyl-nucleotide exchange factor activity"/>
    <property type="evidence" value="ECO:0007669"/>
    <property type="project" value="TreeGrafter"/>
</dbReference>
<dbReference type="InterPro" id="IPR009091">
    <property type="entry name" value="RCC1/BLIP-II"/>
</dbReference>
<dbReference type="InterPro" id="IPR058923">
    <property type="entry name" value="RCC1-like_dom"/>
</dbReference>
<dbReference type="Gene3D" id="2.130.10.30">
    <property type="entry name" value="Regulator of chromosome condensation 1/beta-lactamase-inhibitor protein II"/>
    <property type="match status" value="3"/>
</dbReference>
<keyword evidence="2" id="KW-0677">Repeat</keyword>
<gene>
    <name evidence="4" type="ORF">EV192_109309</name>
</gene>
<dbReference type="EMBL" id="SLWS01000009">
    <property type="protein sequence ID" value="TCO54328.1"/>
    <property type="molecule type" value="Genomic_DNA"/>
</dbReference>
<name>A0A4R2JC64_9PSEU</name>
<sequence length="767" mass="78062">MRIRRSVTFAFALVLGAVLVGAPASIGAPASPMPVLGAASRYTPLAPVRVLDTRSGLGAPAGAVGPGRTITVDLSAKVPAGATAVVVNLTGTGATAATYVTAWPTGEDRPTVSNINLLPNQTRPNAVTVRLGADRKVDLFNDSGSTHLIVDLAGYYGPDGSKYAVLDPVRVLDTRSAPAGAVGPGGTISLDLSAKVPATATAVVFNLTGTGPTAATFVTAWPHGQARPVVSNLNLAPGETAPNLVTVRLGADRKVDLFNDSGSTHLIADLAGYYDPAADALFVPRTPQRLLDTRTGQGRYPQDPGPLGPGQWERVNLWALTGPSDVVGVVANLTGIVPSANTFLTASPGYQAVPAVSNLNLAAGQIAANMISLGADRYFNLYNDSGETHVAIDVAGYFVRTCSGVSGCVFAWGQAEAGQLGDGTVDTDRPQPKPVRGLSEVTAVAGGLAENLALRSDGTVWAWGTGQDVPGGKSLVAVQVPGLANITRISAGRNNGLAMRSDGTVWAWGKNDHGQLGDGVDHGPDGSPTPVRVLGLTDVVAIATSGTNGYAVRSNGTVFSWGDNTYAQLGTGTLCDKQVPGSCQSNVPVQVSGLTGAVAVSEDGFALRSDGTAWTWGTNYWGVLGANLPLNSVSAVPVQVYGLTGVAKISGTMQNRYALKSDGTVWSWGPNREGQLGNGTTGGNTIVPVQVSGIANATSIGSGEGLNGYAVTPDGQVLGWGYNIAGQLGPNAPLSSNVPVRVTGLAGATEVSGYYAGAIALVPHPAN</sequence>
<dbReference type="PROSITE" id="PS50012">
    <property type="entry name" value="RCC1_3"/>
    <property type="match status" value="6"/>
</dbReference>
<dbReference type="PANTHER" id="PTHR45982:SF1">
    <property type="entry name" value="REGULATOR OF CHROMOSOME CONDENSATION"/>
    <property type="match status" value="1"/>
</dbReference>
<dbReference type="PRINTS" id="PR00633">
    <property type="entry name" value="RCCNDNSATION"/>
</dbReference>
<keyword evidence="5" id="KW-1185">Reference proteome</keyword>